<name>A0ACB9B158_ARCLA</name>
<sequence>MFALFFGGADLYLIIIILYFYNLYNFVNASYSSIIYGCCSLVIVQVNSVTGLLSRDLIAKFGLKITHNI</sequence>
<organism evidence="1 2">
    <name type="scientific">Arctium lappa</name>
    <name type="common">Greater burdock</name>
    <name type="synonym">Lappa major</name>
    <dbReference type="NCBI Taxonomy" id="4217"/>
    <lineage>
        <taxon>Eukaryota</taxon>
        <taxon>Viridiplantae</taxon>
        <taxon>Streptophyta</taxon>
        <taxon>Embryophyta</taxon>
        <taxon>Tracheophyta</taxon>
        <taxon>Spermatophyta</taxon>
        <taxon>Magnoliopsida</taxon>
        <taxon>eudicotyledons</taxon>
        <taxon>Gunneridae</taxon>
        <taxon>Pentapetalae</taxon>
        <taxon>asterids</taxon>
        <taxon>campanulids</taxon>
        <taxon>Asterales</taxon>
        <taxon>Asteraceae</taxon>
        <taxon>Carduoideae</taxon>
        <taxon>Cardueae</taxon>
        <taxon>Arctiinae</taxon>
        <taxon>Arctium</taxon>
    </lineage>
</organism>
<keyword evidence="2" id="KW-1185">Reference proteome</keyword>
<protein>
    <submittedName>
        <fullName evidence="1">Uncharacterized protein</fullName>
    </submittedName>
</protein>
<comment type="caution">
    <text evidence="1">The sequence shown here is derived from an EMBL/GenBank/DDBJ whole genome shotgun (WGS) entry which is preliminary data.</text>
</comment>
<evidence type="ECO:0000313" key="1">
    <source>
        <dbReference type="EMBL" id="KAI3715658.1"/>
    </source>
</evidence>
<evidence type="ECO:0000313" key="2">
    <source>
        <dbReference type="Proteomes" id="UP001055879"/>
    </source>
</evidence>
<accession>A0ACB9B158</accession>
<reference evidence="2" key="1">
    <citation type="journal article" date="2022" name="Mol. Ecol. Resour.">
        <title>The genomes of chicory, endive, great burdock and yacon provide insights into Asteraceae palaeo-polyploidization history and plant inulin production.</title>
        <authorList>
            <person name="Fan W."/>
            <person name="Wang S."/>
            <person name="Wang H."/>
            <person name="Wang A."/>
            <person name="Jiang F."/>
            <person name="Liu H."/>
            <person name="Zhao H."/>
            <person name="Xu D."/>
            <person name="Zhang Y."/>
        </authorList>
    </citation>
    <scope>NUCLEOTIDE SEQUENCE [LARGE SCALE GENOMIC DNA]</scope>
    <source>
        <strain evidence="2">cv. Niubang</strain>
    </source>
</reference>
<dbReference type="Proteomes" id="UP001055879">
    <property type="component" value="Linkage Group LG07"/>
</dbReference>
<dbReference type="EMBL" id="CM042053">
    <property type="protein sequence ID" value="KAI3715658.1"/>
    <property type="molecule type" value="Genomic_DNA"/>
</dbReference>
<reference evidence="1 2" key="2">
    <citation type="journal article" date="2022" name="Mol. Ecol. Resour.">
        <title>The genomes of chicory, endive, great burdock and yacon provide insights into Asteraceae paleo-polyploidization history and plant inulin production.</title>
        <authorList>
            <person name="Fan W."/>
            <person name="Wang S."/>
            <person name="Wang H."/>
            <person name="Wang A."/>
            <person name="Jiang F."/>
            <person name="Liu H."/>
            <person name="Zhao H."/>
            <person name="Xu D."/>
            <person name="Zhang Y."/>
        </authorList>
    </citation>
    <scope>NUCLEOTIDE SEQUENCE [LARGE SCALE GENOMIC DNA]</scope>
    <source>
        <strain evidence="2">cv. Niubang</strain>
    </source>
</reference>
<proteinExistence type="predicted"/>
<gene>
    <name evidence="1" type="ORF">L6452_22644</name>
</gene>